<dbReference type="Proteomes" id="UP000198888">
    <property type="component" value="Unassembled WGS sequence"/>
</dbReference>
<dbReference type="KEGG" id="hae:halTADL_0525"/>
<sequence>MLPHEDLELEIDPEPALEREAEETAQQVMEGEKLGIQRLADAEVHIQRAGLGNLSSNSTWNLGDSAGKATSSTNEKVNLVADEVTADPEALAEEVKQIKANQAKLFAEMAKGIAGDVTKMLTGSAYEKGSEVVSGKASDAKEYVDRLIEKKLEKYLDRSDTVSGDRPESVPNLEGV</sequence>
<dbReference type="AlphaFoldDB" id="A0A1H6WIN1"/>
<organism evidence="2 3">
    <name type="scientific">Halohasta litchfieldiae</name>
    <dbReference type="NCBI Taxonomy" id="1073996"/>
    <lineage>
        <taxon>Archaea</taxon>
        <taxon>Methanobacteriati</taxon>
        <taxon>Methanobacteriota</taxon>
        <taxon>Stenosarchaea group</taxon>
        <taxon>Halobacteria</taxon>
        <taxon>Halobacteriales</taxon>
        <taxon>Haloferacaceae</taxon>
        <taxon>Halohasta</taxon>
    </lineage>
</organism>
<dbReference type="EMBL" id="FNYR01000027">
    <property type="protein sequence ID" value="SEJ16788.1"/>
    <property type="molecule type" value="Genomic_DNA"/>
</dbReference>
<evidence type="ECO:0000313" key="3">
    <source>
        <dbReference type="Proteomes" id="UP000198888"/>
    </source>
</evidence>
<feature type="compositionally biased region" description="Basic and acidic residues" evidence="1">
    <location>
        <begin position="156"/>
        <end position="168"/>
    </location>
</feature>
<reference evidence="2 3" key="1">
    <citation type="submission" date="2016-10" db="EMBL/GenBank/DDBJ databases">
        <authorList>
            <person name="de Groot N.N."/>
        </authorList>
    </citation>
    <scope>NUCLEOTIDE SEQUENCE [LARGE SCALE GENOMIC DNA]</scope>
    <source>
        <strain evidence="2 3">DSM 22187</strain>
    </source>
</reference>
<evidence type="ECO:0000256" key="1">
    <source>
        <dbReference type="SAM" id="MobiDB-lite"/>
    </source>
</evidence>
<proteinExistence type="predicted"/>
<gene>
    <name evidence="2" type="ORF">SAMN05444271_12716</name>
</gene>
<accession>A0A2H4PZ00</accession>
<feature type="region of interest" description="Disordered" evidence="1">
    <location>
        <begin position="156"/>
        <end position="176"/>
    </location>
</feature>
<accession>A0A1H6WIN1</accession>
<evidence type="ECO:0000313" key="2">
    <source>
        <dbReference type="EMBL" id="SEJ16788.1"/>
    </source>
</evidence>
<dbReference type="STRING" id="1073996.SAMN05444271_12716"/>
<name>A0A1H6WIN1_9EURY</name>
<protein>
    <submittedName>
        <fullName evidence="2">Uncharacterized protein</fullName>
    </submittedName>
</protein>
<dbReference type="RefSeq" id="WP_218143697.1">
    <property type="nucleotide sequence ID" value="NZ_CP024845.1"/>
</dbReference>
<dbReference type="GeneID" id="35001345"/>
<keyword evidence="3" id="KW-1185">Reference proteome</keyword>